<dbReference type="GO" id="GO:0016651">
    <property type="term" value="F:oxidoreductase activity, acting on NAD(P)H"/>
    <property type="evidence" value="ECO:0007669"/>
    <property type="project" value="UniProtKB-ARBA"/>
</dbReference>
<evidence type="ECO:0000256" key="2">
    <source>
        <dbReference type="ARBA" id="ARBA00005267"/>
    </source>
</evidence>
<dbReference type="GO" id="GO:0009055">
    <property type="term" value="F:electron transfer activity"/>
    <property type="evidence" value="ECO:0007669"/>
    <property type="project" value="UniProtKB-UniRule"/>
</dbReference>
<organism evidence="9 10">
    <name type="scientific">Serpentinicella alkaliphila</name>
    <dbReference type="NCBI Taxonomy" id="1734049"/>
    <lineage>
        <taxon>Bacteria</taxon>
        <taxon>Bacillati</taxon>
        <taxon>Bacillota</taxon>
        <taxon>Clostridia</taxon>
        <taxon>Peptostreptococcales</taxon>
        <taxon>Natronincolaceae</taxon>
        <taxon>Serpentinicella</taxon>
    </lineage>
</organism>
<keyword evidence="6 7" id="KW-0249">Electron transport</keyword>
<dbReference type="InterPro" id="IPR010087">
    <property type="entry name" value="Flav_short"/>
</dbReference>
<comment type="caution">
    <text evidence="9">The sequence shown here is derived from an EMBL/GenBank/DDBJ whole genome shotgun (WGS) entry which is preliminary data.</text>
</comment>
<dbReference type="NCBIfam" id="NF004050">
    <property type="entry name" value="PRK05569.1"/>
    <property type="match status" value="1"/>
</dbReference>
<dbReference type="OrthoDB" id="9790745at2"/>
<dbReference type="EMBL" id="SLYC01000039">
    <property type="protein sequence ID" value="TCP98972.1"/>
    <property type="molecule type" value="Genomic_DNA"/>
</dbReference>
<evidence type="ECO:0000256" key="1">
    <source>
        <dbReference type="ARBA" id="ARBA00001917"/>
    </source>
</evidence>
<keyword evidence="10" id="KW-1185">Reference proteome</keyword>
<dbReference type="InterPro" id="IPR008254">
    <property type="entry name" value="Flavodoxin/NO_synth"/>
</dbReference>
<evidence type="ECO:0000313" key="10">
    <source>
        <dbReference type="Proteomes" id="UP000295504"/>
    </source>
</evidence>
<dbReference type="RefSeq" id="WP_132849306.1">
    <property type="nucleotide sequence ID" value="NZ_CP058648.1"/>
</dbReference>
<protein>
    <recommendedName>
        <fullName evidence="7">Flavodoxin</fullName>
    </recommendedName>
</protein>
<keyword evidence="4 7" id="KW-0285">Flavoprotein</keyword>
<dbReference type="SUPFAM" id="SSF52218">
    <property type="entry name" value="Flavoproteins"/>
    <property type="match status" value="1"/>
</dbReference>
<name>A0A4R2TV00_9FIRM</name>
<dbReference type="PROSITE" id="PS00201">
    <property type="entry name" value="FLAVODOXIN"/>
    <property type="match status" value="1"/>
</dbReference>
<dbReference type="InterPro" id="IPR001226">
    <property type="entry name" value="Flavodoxin_CS"/>
</dbReference>
<evidence type="ECO:0000256" key="4">
    <source>
        <dbReference type="ARBA" id="ARBA00022630"/>
    </source>
</evidence>
<feature type="domain" description="Flavodoxin-like" evidence="8">
    <location>
        <begin position="4"/>
        <end position="140"/>
    </location>
</feature>
<proteinExistence type="inferred from homology"/>
<dbReference type="PANTHER" id="PTHR43717">
    <property type="entry name" value="ANAEROBIC NITRIC OXIDE REDUCTASE FLAVORUBREDOXIN"/>
    <property type="match status" value="1"/>
</dbReference>
<evidence type="ECO:0000313" key="9">
    <source>
        <dbReference type="EMBL" id="TCP98972.1"/>
    </source>
</evidence>
<dbReference type="PROSITE" id="PS50902">
    <property type="entry name" value="FLAVODOXIN_LIKE"/>
    <property type="match status" value="1"/>
</dbReference>
<dbReference type="Pfam" id="PF00258">
    <property type="entry name" value="Flavodoxin_1"/>
    <property type="match status" value="1"/>
</dbReference>
<dbReference type="Proteomes" id="UP000295504">
    <property type="component" value="Unassembled WGS sequence"/>
</dbReference>
<evidence type="ECO:0000256" key="6">
    <source>
        <dbReference type="ARBA" id="ARBA00022982"/>
    </source>
</evidence>
<dbReference type="GO" id="GO:0010181">
    <property type="term" value="F:FMN binding"/>
    <property type="evidence" value="ECO:0007669"/>
    <property type="project" value="UniProtKB-UniRule"/>
</dbReference>
<accession>A0A4R2TV00</accession>
<comment type="function">
    <text evidence="7">Low-potential electron donor to a number of redox enzymes.</text>
</comment>
<dbReference type="NCBIfam" id="NF004049">
    <property type="entry name" value="PRK05568.1"/>
    <property type="match status" value="1"/>
</dbReference>
<dbReference type="AlphaFoldDB" id="A0A4R2TV00"/>
<sequence>MKKVVVIYWSGTGNTEMMAKSIVEGAQEGGNEVKLLSVDQATLEDVNKADYVALGCPSMGAEVLEEVEMEPFVESLQSVITGKSVALFGSYDWGNGEWMKDWEKRMEDYGASLVAEGLILHLTPDDEGLKQCKELGAKLVK</sequence>
<keyword evidence="5 7" id="KW-0288">FMN</keyword>
<gene>
    <name evidence="9" type="ORF">EDD79_10395</name>
</gene>
<comment type="cofactor">
    <cofactor evidence="1 7">
        <name>FMN</name>
        <dbReference type="ChEBI" id="CHEBI:58210"/>
    </cofactor>
</comment>
<keyword evidence="3 7" id="KW-0813">Transport</keyword>
<evidence type="ECO:0000256" key="5">
    <source>
        <dbReference type="ARBA" id="ARBA00022643"/>
    </source>
</evidence>
<evidence type="ECO:0000259" key="8">
    <source>
        <dbReference type="PROSITE" id="PS50902"/>
    </source>
</evidence>
<evidence type="ECO:0000256" key="7">
    <source>
        <dbReference type="RuleBase" id="RU367037"/>
    </source>
</evidence>
<comment type="similarity">
    <text evidence="2 7">Belongs to the flavodoxin family.</text>
</comment>
<dbReference type="InterPro" id="IPR029039">
    <property type="entry name" value="Flavoprotein-like_sf"/>
</dbReference>
<reference evidence="9 10" key="1">
    <citation type="submission" date="2019-03" db="EMBL/GenBank/DDBJ databases">
        <title>Genomic Encyclopedia of Type Strains, Phase IV (KMG-IV): sequencing the most valuable type-strain genomes for metagenomic binning, comparative biology and taxonomic classification.</title>
        <authorList>
            <person name="Goeker M."/>
        </authorList>
    </citation>
    <scope>NUCLEOTIDE SEQUENCE [LARGE SCALE GENOMIC DNA]</scope>
    <source>
        <strain evidence="9 10">DSM 100013</strain>
    </source>
</reference>
<dbReference type="NCBIfam" id="TIGR01753">
    <property type="entry name" value="flav_short"/>
    <property type="match status" value="1"/>
</dbReference>
<dbReference type="Gene3D" id="3.40.50.360">
    <property type="match status" value="1"/>
</dbReference>
<evidence type="ECO:0000256" key="3">
    <source>
        <dbReference type="ARBA" id="ARBA00022448"/>
    </source>
</evidence>
<dbReference type="PANTHER" id="PTHR43717:SF1">
    <property type="entry name" value="ANAEROBIC NITRIC OXIDE REDUCTASE FLAVORUBREDOXIN"/>
    <property type="match status" value="1"/>
</dbReference>